<keyword evidence="2" id="KW-0472">Membrane</keyword>
<dbReference type="PANTHER" id="PTHR37042:SF4">
    <property type="entry name" value="OUTER MEMBRANE PROTEIN RV1973"/>
    <property type="match status" value="1"/>
</dbReference>
<dbReference type="AlphaFoldDB" id="A0A4Q7L7X6"/>
<dbReference type="GO" id="GO:0016020">
    <property type="term" value="C:membrane"/>
    <property type="evidence" value="ECO:0007669"/>
    <property type="project" value="UniProtKB-SubCell"/>
</dbReference>
<dbReference type="PANTHER" id="PTHR37042">
    <property type="entry name" value="OUTER MEMBRANE PROTEIN RV1973"/>
    <property type="match status" value="1"/>
</dbReference>
<name>A0A4Q7L7X6_9PSEU</name>
<feature type="signal peptide" evidence="3">
    <location>
        <begin position="1"/>
        <end position="27"/>
    </location>
</feature>
<evidence type="ECO:0000313" key="4">
    <source>
        <dbReference type="EMBL" id="RZS45010.1"/>
    </source>
</evidence>
<sequence length="167" mass="17322">MFTKRQSMVAAGLLVSALAFGVGPAAADPAPDTGPENLAVIDVPATAEVLEQVKAAAEKTLSYNYADLGALERAVSDLTTGAYQRKHREIMGAVVAQAPAAKAVLTVRAVRAAVRTLSPTDASVLVFLDQSSTRDGSPGQTGASQALVTAARVDGRWKLSDIDLFAR</sequence>
<evidence type="ECO:0000256" key="2">
    <source>
        <dbReference type="ARBA" id="ARBA00023136"/>
    </source>
</evidence>
<dbReference type="EMBL" id="SGWQ01000001">
    <property type="protein sequence ID" value="RZS45010.1"/>
    <property type="molecule type" value="Genomic_DNA"/>
</dbReference>
<keyword evidence="3" id="KW-0732">Signal</keyword>
<comment type="caution">
    <text evidence="4">The sequence shown here is derived from an EMBL/GenBank/DDBJ whole genome shotgun (WGS) entry which is preliminary data.</text>
</comment>
<gene>
    <name evidence="4" type="ORF">EV193_101894</name>
</gene>
<feature type="chain" id="PRO_5020968182" evidence="3">
    <location>
        <begin position="28"/>
        <end position="167"/>
    </location>
</feature>
<protein>
    <submittedName>
        <fullName evidence="4">Mce-associated membrane protein</fullName>
    </submittedName>
</protein>
<evidence type="ECO:0000256" key="3">
    <source>
        <dbReference type="SAM" id="SignalP"/>
    </source>
</evidence>
<reference evidence="4 5" key="1">
    <citation type="submission" date="2019-02" db="EMBL/GenBank/DDBJ databases">
        <title>Genomic Encyclopedia of Type Strains, Phase IV (KMG-IV): sequencing the most valuable type-strain genomes for metagenomic binning, comparative biology and taxonomic classification.</title>
        <authorList>
            <person name="Goeker M."/>
        </authorList>
    </citation>
    <scope>NUCLEOTIDE SEQUENCE [LARGE SCALE GENOMIC DNA]</scope>
    <source>
        <strain evidence="4 5">DSM 101727</strain>
    </source>
</reference>
<dbReference type="Proteomes" id="UP000294257">
    <property type="component" value="Unassembled WGS sequence"/>
</dbReference>
<evidence type="ECO:0000256" key="1">
    <source>
        <dbReference type="ARBA" id="ARBA00004370"/>
    </source>
</evidence>
<evidence type="ECO:0000313" key="5">
    <source>
        <dbReference type="Proteomes" id="UP000294257"/>
    </source>
</evidence>
<dbReference type="RefSeq" id="WP_130342612.1">
    <property type="nucleotide sequence ID" value="NZ_SGWQ01000001.1"/>
</dbReference>
<dbReference type="OrthoDB" id="5192320at2"/>
<proteinExistence type="predicted"/>
<accession>A0A4Q7L7X6</accession>
<organism evidence="4 5">
    <name type="scientific">Herbihabitans rhizosphaerae</name>
    <dbReference type="NCBI Taxonomy" id="1872711"/>
    <lineage>
        <taxon>Bacteria</taxon>
        <taxon>Bacillati</taxon>
        <taxon>Actinomycetota</taxon>
        <taxon>Actinomycetes</taxon>
        <taxon>Pseudonocardiales</taxon>
        <taxon>Pseudonocardiaceae</taxon>
        <taxon>Herbihabitans</taxon>
    </lineage>
</organism>
<comment type="subcellular location">
    <subcellularLocation>
        <location evidence="1">Membrane</location>
    </subcellularLocation>
</comment>
<keyword evidence="5" id="KW-1185">Reference proteome</keyword>